<dbReference type="EMBL" id="UAVS01000001">
    <property type="protein sequence ID" value="SQA92780.1"/>
    <property type="molecule type" value="Genomic_DNA"/>
</dbReference>
<protein>
    <submittedName>
        <fullName evidence="1">Uncharacterized protein</fullName>
    </submittedName>
</protein>
<accession>A0A2X2UU07</accession>
<gene>
    <name evidence="1" type="ORF">NCTC11545_00140</name>
</gene>
<dbReference type="AlphaFoldDB" id="A0A2X2UU07"/>
<evidence type="ECO:0000313" key="1">
    <source>
        <dbReference type="EMBL" id="SQA92780.1"/>
    </source>
</evidence>
<name>A0A2X2UU07_CAPOC</name>
<organism evidence="1 2">
    <name type="scientific">Capnocytophaga ochracea</name>
    <dbReference type="NCBI Taxonomy" id="1018"/>
    <lineage>
        <taxon>Bacteria</taxon>
        <taxon>Pseudomonadati</taxon>
        <taxon>Bacteroidota</taxon>
        <taxon>Flavobacteriia</taxon>
        <taxon>Flavobacteriales</taxon>
        <taxon>Flavobacteriaceae</taxon>
        <taxon>Capnocytophaga</taxon>
    </lineage>
</organism>
<dbReference type="Proteomes" id="UP000250169">
    <property type="component" value="Unassembled WGS sequence"/>
</dbReference>
<sequence>MSVISVIGCEAKVKEKKRASYKQVKPNIIH</sequence>
<reference evidence="1 2" key="1">
    <citation type="submission" date="2018-06" db="EMBL/GenBank/DDBJ databases">
        <authorList>
            <consortium name="Pathogen Informatics"/>
            <person name="Doyle S."/>
        </authorList>
    </citation>
    <scope>NUCLEOTIDE SEQUENCE [LARGE SCALE GENOMIC DNA]</scope>
    <source>
        <strain evidence="1 2">NCTC11545</strain>
    </source>
</reference>
<evidence type="ECO:0000313" key="2">
    <source>
        <dbReference type="Proteomes" id="UP000250169"/>
    </source>
</evidence>
<proteinExistence type="predicted"/>